<dbReference type="AlphaFoldDB" id="A0A643ATA6"/>
<keyword evidence="2" id="KW-0560">Oxidoreductase</keyword>
<dbReference type="FunFam" id="3.40.50.360:FF:000054">
    <property type="entry name" value="NAD(P)H dehydrogenase, quinone 1"/>
    <property type="match status" value="1"/>
</dbReference>
<gene>
    <name evidence="4" type="ORF">E2I00_015216</name>
</gene>
<dbReference type="GO" id="GO:0005829">
    <property type="term" value="C:cytosol"/>
    <property type="evidence" value="ECO:0007669"/>
    <property type="project" value="TreeGrafter"/>
</dbReference>
<dbReference type="InterPro" id="IPR051545">
    <property type="entry name" value="NAD(P)H_dehydrogenase_qn"/>
</dbReference>
<dbReference type="EMBL" id="SGJD01060607">
    <property type="protein sequence ID" value="KAB0336482.1"/>
    <property type="molecule type" value="Genomic_DNA"/>
</dbReference>
<proteinExistence type="inferred from homology"/>
<evidence type="ECO:0000256" key="1">
    <source>
        <dbReference type="ARBA" id="ARBA00006252"/>
    </source>
</evidence>
<dbReference type="PANTHER" id="PTHR10204:SF33">
    <property type="entry name" value="RIBOSYLDIHYDRONICOTINAMIDE DEHYDROGENASE [QUINONE]"/>
    <property type="match status" value="1"/>
</dbReference>
<dbReference type="Proteomes" id="UP000437017">
    <property type="component" value="Unassembled WGS sequence"/>
</dbReference>
<dbReference type="Pfam" id="PF02525">
    <property type="entry name" value="Flavodoxin_2"/>
    <property type="match status" value="1"/>
</dbReference>
<evidence type="ECO:0000313" key="5">
    <source>
        <dbReference type="Proteomes" id="UP000437017"/>
    </source>
</evidence>
<name>A0A643ATA6_BALPH</name>
<dbReference type="Gene3D" id="3.40.50.360">
    <property type="match status" value="1"/>
</dbReference>
<dbReference type="InterPro" id="IPR029039">
    <property type="entry name" value="Flavoprotein-like_sf"/>
</dbReference>
<evidence type="ECO:0000256" key="2">
    <source>
        <dbReference type="ARBA" id="ARBA00023002"/>
    </source>
</evidence>
<feature type="non-terminal residue" evidence="4">
    <location>
        <position position="1"/>
    </location>
</feature>
<organism evidence="4 5">
    <name type="scientific">Balaenoptera physalus</name>
    <name type="common">Fin whale</name>
    <name type="synonym">Balaena physalus</name>
    <dbReference type="NCBI Taxonomy" id="9770"/>
    <lineage>
        <taxon>Eukaryota</taxon>
        <taxon>Metazoa</taxon>
        <taxon>Chordata</taxon>
        <taxon>Craniata</taxon>
        <taxon>Vertebrata</taxon>
        <taxon>Euteleostomi</taxon>
        <taxon>Mammalia</taxon>
        <taxon>Eutheria</taxon>
        <taxon>Laurasiatheria</taxon>
        <taxon>Artiodactyla</taxon>
        <taxon>Whippomorpha</taxon>
        <taxon>Cetacea</taxon>
        <taxon>Mysticeti</taxon>
        <taxon>Balaenopteridae</taxon>
        <taxon>Balaenoptera</taxon>
    </lineage>
</organism>
<dbReference type="OrthoDB" id="26889at2759"/>
<evidence type="ECO:0000313" key="4">
    <source>
        <dbReference type="EMBL" id="KAB0336482.1"/>
    </source>
</evidence>
<comment type="caution">
    <text evidence="4">The sequence shown here is derived from an EMBL/GenBank/DDBJ whole genome shotgun (WGS) entry which is preliminary data.</text>
</comment>
<reference evidence="4 5" key="1">
    <citation type="journal article" date="2019" name="PLoS ONE">
        <title>Genomic analyses reveal an absence of contemporary introgressive admixture between fin whales and blue whales, despite known hybrids.</title>
        <authorList>
            <person name="Westbury M.V."/>
            <person name="Petersen B."/>
            <person name="Lorenzen E.D."/>
        </authorList>
    </citation>
    <scope>NUCLEOTIDE SEQUENCE [LARGE SCALE GENOMIC DNA]</scope>
    <source>
        <strain evidence="4">FinWhale-01</strain>
    </source>
</reference>
<dbReference type="InterPro" id="IPR003680">
    <property type="entry name" value="Flavodoxin_fold"/>
</dbReference>
<accession>A0A643ATA6</accession>
<dbReference type="PANTHER" id="PTHR10204">
    <property type="entry name" value="NAD P H OXIDOREDUCTASE-RELATED"/>
    <property type="match status" value="1"/>
</dbReference>
<keyword evidence="5" id="KW-1185">Reference proteome</keyword>
<protein>
    <recommendedName>
        <fullName evidence="3">Flavodoxin-like fold domain-containing protein</fullName>
    </recommendedName>
</protein>
<dbReference type="SUPFAM" id="SSF52218">
    <property type="entry name" value="Flavoproteins"/>
    <property type="match status" value="1"/>
</dbReference>
<feature type="non-terminal residue" evidence="4">
    <location>
        <position position="54"/>
    </location>
</feature>
<feature type="domain" description="Flavodoxin-like fold" evidence="3">
    <location>
        <begin position="1"/>
        <end position="53"/>
    </location>
</feature>
<evidence type="ECO:0000259" key="3">
    <source>
        <dbReference type="Pfam" id="PF02525"/>
    </source>
</evidence>
<comment type="similarity">
    <text evidence="1">Belongs to the NAD(P)H dehydrogenase (quinone) family.</text>
</comment>
<sequence>KKVLIVYAHQEPRSFNGSLKDVAVAELSRQGCTVTVSDLYAMDFEPRATRKDIT</sequence>
<dbReference type="GO" id="GO:0003955">
    <property type="term" value="F:NAD(P)H dehydrogenase (quinone) activity"/>
    <property type="evidence" value="ECO:0007669"/>
    <property type="project" value="TreeGrafter"/>
</dbReference>